<keyword evidence="2" id="KW-1185">Reference proteome</keyword>
<name>A0A7T8K9T7_CALRO</name>
<protein>
    <submittedName>
        <fullName evidence="1">Uncharacterized protein</fullName>
    </submittedName>
</protein>
<evidence type="ECO:0000313" key="2">
    <source>
        <dbReference type="Proteomes" id="UP000595437"/>
    </source>
</evidence>
<accession>A0A7T8K9T7</accession>
<organism evidence="1 2">
    <name type="scientific">Caligus rogercresseyi</name>
    <name type="common">Sea louse</name>
    <dbReference type="NCBI Taxonomy" id="217165"/>
    <lineage>
        <taxon>Eukaryota</taxon>
        <taxon>Metazoa</taxon>
        <taxon>Ecdysozoa</taxon>
        <taxon>Arthropoda</taxon>
        <taxon>Crustacea</taxon>
        <taxon>Multicrustacea</taxon>
        <taxon>Hexanauplia</taxon>
        <taxon>Copepoda</taxon>
        <taxon>Siphonostomatoida</taxon>
        <taxon>Caligidae</taxon>
        <taxon>Caligus</taxon>
    </lineage>
</organism>
<gene>
    <name evidence="1" type="ORF">FKW44_010795</name>
</gene>
<proteinExistence type="predicted"/>
<evidence type="ECO:0000313" key="1">
    <source>
        <dbReference type="EMBL" id="QQP49960.1"/>
    </source>
</evidence>
<reference evidence="2" key="1">
    <citation type="submission" date="2021-01" db="EMBL/GenBank/DDBJ databases">
        <title>Caligus Genome Assembly.</title>
        <authorList>
            <person name="Gallardo-Escarate C."/>
        </authorList>
    </citation>
    <scope>NUCLEOTIDE SEQUENCE [LARGE SCALE GENOMIC DNA]</scope>
</reference>
<dbReference type="Proteomes" id="UP000595437">
    <property type="component" value="Chromosome 7"/>
</dbReference>
<dbReference type="EMBL" id="CP045896">
    <property type="protein sequence ID" value="QQP49960.1"/>
    <property type="molecule type" value="Genomic_DNA"/>
</dbReference>
<dbReference type="AlphaFoldDB" id="A0A7T8K9T7"/>
<sequence length="63" mass="7567">MPKEEYMSTTSIWRLISQDLRMLAYKKKPLRFCPSYNEHASYPWEENYSTALQKYVAISSLDR</sequence>